<dbReference type="Gene3D" id="3.40.50.150">
    <property type="entry name" value="Vaccinia Virus protein VP39"/>
    <property type="match status" value="1"/>
</dbReference>
<dbReference type="EMBL" id="MLJW01000805">
    <property type="protein sequence ID" value="OIQ82434.1"/>
    <property type="molecule type" value="Genomic_DNA"/>
</dbReference>
<dbReference type="SUPFAM" id="SSF53335">
    <property type="entry name" value="S-adenosyl-L-methionine-dependent methyltransferases"/>
    <property type="match status" value="1"/>
</dbReference>
<dbReference type="InterPro" id="IPR003333">
    <property type="entry name" value="CMAS"/>
</dbReference>
<gene>
    <name evidence="7" type="primary">cfa_12</name>
    <name evidence="7" type="ORF">GALL_357840</name>
</gene>
<name>A0A1J5QGR3_9ZZZZ</name>
<dbReference type="GO" id="GO:0032259">
    <property type="term" value="P:methylation"/>
    <property type="evidence" value="ECO:0007669"/>
    <property type="project" value="UniProtKB-KW"/>
</dbReference>
<dbReference type="GO" id="GO:0008825">
    <property type="term" value="F:cyclopropane-fatty-acyl-phospholipid synthase activity"/>
    <property type="evidence" value="ECO:0007669"/>
    <property type="project" value="UniProtKB-EC"/>
</dbReference>
<feature type="region of interest" description="Disordered" evidence="6">
    <location>
        <begin position="1"/>
        <end position="23"/>
    </location>
</feature>
<comment type="caution">
    <text evidence="7">The sequence shown here is derived from an EMBL/GenBank/DDBJ whole genome shotgun (WGS) entry which is preliminary data.</text>
</comment>
<comment type="similarity">
    <text evidence="1">Belongs to the CFA/CMAS family.</text>
</comment>
<evidence type="ECO:0000256" key="3">
    <source>
        <dbReference type="ARBA" id="ARBA00022679"/>
    </source>
</evidence>
<keyword evidence="5" id="KW-0443">Lipid metabolism</keyword>
<dbReference type="Pfam" id="PF02353">
    <property type="entry name" value="CMAS"/>
    <property type="match status" value="1"/>
</dbReference>
<dbReference type="PIRSF" id="PIRSF003085">
    <property type="entry name" value="CMAS"/>
    <property type="match status" value="1"/>
</dbReference>
<evidence type="ECO:0000256" key="5">
    <source>
        <dbReference type="ARBA" id="ARBA00023098"/>
    </source>
</evidence>
<evidence type="ECO:0000256" key="4">
    <source>
        <dbReference type="ARBA" id="ARBA00022691"/>
    </source>
</evidence>
<dbReference type="InterPro" id="IPR029063">
    <property type="entry name" value="SAM-dependent_MTases_sf"/>
</dbReference>
<evidence type="ECO:0000256" key="1">
    <source>
        <dbReference type="ARBA" id="ARBA00010815"/>
    </source>
</evidence>
<proteinExistence type="inferred from homology"/>
<dbReference type="AlphaFoldDB" id="A0A1J5QGR3"/>
<protein>
    <submittedName>
        <fullName evidence="7">Cyclopropane-fatty-acyl-phospholipid synthase</fullName>
        <ecNumber evidence="7">2.1.1.79</ecNumber>
    </submittedName>
</protein>
<dbReference type="InterPro" id="IPR050723">
    <property type="entry name" value="CFA/CMAS"/>
</dbReference>
<keyword evidence="2 7" id="KW-0489">Methyltransferase</keyword>
<dbReference type="PANTHER" id="PTHR43667:SF2">
    <property type="entry name" value="FATTY ACID C-METHYL TRANSFERASE"/>
    <property type="match status" value="1"/>
</dbReference>
<accession>A0A1J5QGR3</accession>
<dbReference type="GO" id="GO:0008610">
    <property type="term" value="P:lipid biosynthetic process"/>
    <property type="evidence" value="ECO:0007669"/>
    <property type="project" value="InterPro"/>
</dbReference>
<dbReference type="CDD" id="cd02440">
    <property type="entry name" value="AdoMet_MTases"/>
    <property type="match status" value="1"/>
</dbReference>
<keyword evidence="4" id="KW-0949">S-adenosyl-L-methionine</keyword>
<sequence>MNASRHSTAIGPAELSASRASPRPPLAARSVFSMLRRLDRGHLELRLPDGALLHFGDHAMSTPTASATVHDWGVFARLLRRGDIGLAEGYFRGQWSTPDLPGLLRLLLANRAAVERALYGSKLGTLLDRLRHIVFRRNTRAGSRDNIHAHYDIGNDFYQLWLDPGMTYSAALYERPEMTLEQAQTAKLQRVLRELRANPGERVLEIGCGWGSFAEAAAGAGLEVDGITLSQQQLEYAQARLRQAGLDPRARLHRLDYRDAAAIAPPEGYAAIASIEMFEAVGEAHWPAYFSTVAALLRPGGRACIQTITIDDALFPRYRRGTDFIQRYIFPGGMLPSKRAFAEHARRAGLRIVATHEFGTDYARTLALWRARFIEAIDRVRELGFDRRFERLWEFYLGYCEAGFAAGTIDVVQYTLVKDPCSTDPVHVDTKVAP</sequence>
<dbReference type="EC" id="2.1.1.79" evidence="7"/>
<evidence type="ECO:0000256" key="6">
    <source>
        <dbReference type="SAM" id="MobiDB-lite"/>
    </source>
</evidence>
<evidence type="ECO:0000313" key="7">
    <source>
        <dbReference type="EMBL" id="OIQ82434.1"/>
    </source>
</evidence>
<reference evidence="7" key="1">
    <citation type="submission" date="2016-10" db="EMBL/GenBank/DDBJ databases">
        <title>Sequence of Gallionella enrichment culture.</title>
        <authorList>
            <person name="Poehlein A."/>
            <person name="Muehling M."/>
            <person name="Daniel R."/>
        </authorList>
    </citation>
    <scope>NUCLEOTIDE SEQUENCE</scope>
</reference>
<organism evidence="7">
    <name type="scientific">mine drainage metagenome</name>
    <dbReference type="NCBI Taxonomy" id="410659"/>
    <lineage>
        <taxon>unclassified sequences</taxon>
        <taxon>metagenomes</taxon>
        <taxon>ecological metagenomes</taxon>
    </lineage>
</organism>
<evidence type="ECO:0000256" key="2">
    <source>
        <dbReference type="ARBA" id="ARBA00022603"/>
    </source>
</evidence>
<keyword evidence="3 7" id="KW-0808">Transferase</keyword>
<dbReference type="PANTHER" id="PTHR43667">
    <property type="entry name" value="CYCLOPROPANE-FATTY-ACYL-PHOSPHOLIPID SYNTHASE"/>
    <property type="match status" value="1"/>
</dbReference>